<dbReference type="EMBL" id="LWQT01000066">
    <property type="protein sequence ID" value="OAN49283.1"/>
    <property type="molecule type" value="Genomic_DNA"/>
</dbReference>
<sequence>MPGLADSYERMVLVSHPRHLPAARSFGPECLVAACDWVVWKTLVDEGVACVLLEHQLADFTPPHDLLVGYSDWMYQAGPEVGLLYGMSTAKALNREVELAMMGFERLWRALDSLCRRFSPRRIILIDLRGDFGMVNGELKQILVDELAKAHGLIVEDRLDPVARDDGHYYDVAGYGGSVRQGGAKTVLRNLACDLIGMVFRASAWLRPRRRVLLFLNPLMEAGLLKAWPGGEVGPAMISQRSPKTWGFLSQWLRRGAAMISRPRLTLTSAERLSLQDGIEHLRRYWREHPPTTPVERARRAFLNAEAFDSGRMLDFAAEAKSDLAMLSRCRPERIVVGDSSNFGGRMLIEAAGVLGIPADEMLNGIFVHPFASDARCGDHRHPPKLSRLWSWSKSQEDWLTMIHSTVASVRIGYPGLDTLKRCRKDVVLPPVGQGNVLLLPGNVPMINVRALKCNVYRDIVEASRMLRRLGYSSIRLKVHPGHGSQAFRALAQTFGLDLDVVENGVVPDHLDWADLVIGPADSGALVETLAAGRPYYPLVPLPNSIALELLGPLRVYHSAEELAAALKAGMVPDCDAVTDYMCDTGDGRSASERFWQSMSLESRA</sequence>
<organism evidence="1 2">
    <name type="scientific">Paramagnetospirillum marisnigri</name>
    <dbReference type="NCBI Taxonomy" id="1285242"/>
    <lineage>
        <taxon>Bacteria</taxon>
        <taxon>Pseudomonadati</taxon>
        <taxon>Pseudomonadota</taxon>
        <taxon>Alphaproteobacteria</taxon>
        <taxon>Rhodospirillales</taxon>
        <taxon>Magnetospirillaceae</taxon>
        <taxon>Paramagnetospirillum</taxon>
    </lineage>
</organism>
<evidence type="ECO:0000313" key="2">
    <source>
        <dbReference type="Proteomes" id="UP000078428"/>
    </source>
</evidence>
<dbReference type="AlphaFoldDB" id="A0A178ML61"/>
<keyword evidence="2" id="KW-1185">Reference proteome</keyword>
<gene>
    <name evidence="1" type="ORF">A6A04_03975</name>
</gene>
<dbReference type="STRING" id="1285242.A6A04_03975"/>
<proteinExistence type="predicted"/>
<reference evidence="1 2" key="1">
    <citation type="submission" date="2016-04" db="EMBL/GenBank/DDBJ databases">
        <title>Draft genome sequence of freshwater magnetotactic bacteria Magnetospirillum marisnigri SP-1 and Magnetospirillum moscoviense BB-1.</title>
        <authorList>
            <person name="Koziaeva V."/>
            <person name="Dziuba M.V."/>
            <person name="Ivanov T.M."/>
            <person name="Kuznetsov B."/>
            <person name="Grouzdev D.S."/>
        </authorList>
    </citation>
    <scope>NUCLEOTIDE SEQUENCE [LARGE SCALE GENOMIC DNA]</scope>
    <source>
        <strain evidence="1 2">SP-1</strain>
    </source>
</reference>
<dbReference type="Proteomes" id="UP000078428">
    <property type="component" value="Unassembled WGS sequence"/>
</dbReference>
<comment type="caution">
    <text evidence="1">The sequence shown here is derived from an EMBL/GenBank/DDBJ whole genome shotgun (WGS) entry which is preliminary data.</text>
</comment>
<protein>
    <submittedName>
        <fullName evidence="1">Uncharacterized protein</fullName>
    </submittedName>
</protein>
<evidence type="ECO:0000313" key="1">
    <source>
        <dbReference type="EMBL" id="OAN49283.1"/>
    </source>
</evidence>
<name>A0A178ML61_9PROT</name>
<accession>A0A178ML61</accession>